<evidence type="ECO:0000256" key="4">
    <source>
        <dbReference type="ARBA" id="ARBA00022679"/>
    </source>
</evidence>
<keyword evidence="6 12" id="KW-0418">Kinase</keyword>
<dbReference type="KEGG" id="ssyi:EKG83_14515"/>
<evidence type="ECO:0000256" key="8">
    <source>
        <dbReference type="ARBA" id="ARBA00023012"/>
    </source>
</evidence>
<dbReference type="GO" id="GO:0016020">
    <property type="term" value="C:membrane"/>
    <property type="evidence" value="ECO:0007669"/>
    <property type="project" value="InterPro"/>
</dbReference>
<dbReference type="InterPro" id="IPR003594">
    <property type="entry name" value="HATPase_dom"/>
</dbReference>
<evidence type="ECO:0000313" key="13">
    <source>
        <dbReference type="Proteomes" id="UP000325787"/>
    </source>
</evidence>
<dbReference type="SUPFAM" id="SSF55874">
    <property type="entry name" value="ATPase domain of HSP90 chaperone/DNA topoisomerase II/histidine kinase"/>
    <property type="match status" value="1"/>
</dbReference>
<dbReference type="CDD" id="cd16917">
    <property type="entry name" value="HATPase_UhpB-NarQ-NarX-like"/>
    <property type="match status" value="1"/>
</dbReference>
<dbReference type="EMBL" id="CP034550">
    <property type="protein sequence ID" value="QFZ18523.1"/>
    <property type="molecule type" value="Genomic_DNA"/>
</dbReference>
<keyword evidence="5" id="KW-0547">Nucleotide-binding</keyword>
<dbReference type="PANTHER" id="PTHR24421">
    <property type="entry name" value="NITRATE/NITRITE SENSOR PROTEIN NARX-RELATED"/>
    <property type="match status" value="1"/>
</dbReference>
<dbReference type="GO" id="GO:0046983">
    <property type="term" value="F:protein dimerization activity"/>
    <property type="evidence" value="ECO:0007669"/>
    <property type="project" value="InterPro"/>
</dbReference>
<evidence type="ECO:0000256" key="9">
    <source>
        <dbReference type="SAM" id="MobiDB-lite"/>
    </source>
</evidence>
<evidence type="ECO:0000256" key="10">
    <source>
        <dbReference type="SAM" id="Phobius"/>
    </source>
</evidence>
<dbReference type="AlphaFoldDB" id="A0A5Q0GXB3"/>
<keyword evidence="10" id="KW-0472">Membrane</keyword>
<evidence type="ECO:0000256" key="6">
    <source>
        <dbReference type="ARBA" id="ARBA00022777"/>
    </source>
</evidence>
<keyword evidence="8" id="KW-0902">Two-component regulatory system</keyword>
<feature type="region of interest" description="Disordered" evidence="9">
    <location>
        <begin position="365"/>
        <end position="387"/>
    </location>
</feature>
<dbReference type="EC" id="2.7.13.3" evidence="2"/>
<name>A0A5Q0GXB3_SACSY</name>
<sequence>MGGSAEHLRRGVARVTRAPLVLARDLGRWPVVRLSHPPGAWPWWSPHVVVFLGAAVSGVAGGVAVGQVSSLVLAVFVGVLQGLPLVLCLYRPMAGLWLSLVVSVLVSELVRDGGTAPVWADSAVPAHLGVLGLAGWRAGPRVLVEMWGLTLLAGAVLAQRTPPGYDQQDLVEMAVLSAAVLIAVGALRGLGQARRRLVEQERLTAREQDRRAVLEERSRIARELHDVLAHHMSVIAIQAEAAPHRVADPPEPLTAGFALIGAHARDALTELRRVLGVLRADDAEAELAPQPTLRDLPGLAATARDTGLDVTTEVTGRPRPLPPGVEVSAYRIVQEALNNAMRHAPGSRVRIEVDYRPGELRLAVRNGPASTGTTVSSIGRGGSGHGLRGMRERVEVLGGELEVGATGDGGHRVTAVLPLEEER</sequence>
<dbReference type="PANTHER" id="PTHR24421:SF10">
    <property type="entry name" value="NITRATE_NITRITE SENSOR PROTEIN NARQ"/>
    <property type="match status" value="1"/>
</dbReference>
<evidence type="ECO:0000259" key="11">
    <source>
        <dbReference type="SMART" id="SM00387"/>
    </source>
</evidence>
<feature type="domain" description="Histidine kinase/HSP90-like ATPase" evidence="11">
    <location>
        <begin position="324"/>
        <end position="421"/>
    </location>
</feature>
<dbReference type="InterPro" id="IPR011712">
    <property type="entry name" value="Sig_transdc_His_kin_sub3_dim/P"/>
</dbReference>
<dbReference type="Pfam" id="PF02518">
    <property type="entry name" value="HATPase_c"/>
    <property type="match status" value="1"/>
</dbReference>
<reference evidence="13" key="1">
    <citation type="journal article" date="2021" name="Curr. Microbiol.">
        <title>Complete genome of nocamycin-producing strain Saccharothrix syringae NRRL B-16468 reveals the biosynthetic potential for secondary metabolites.</title>
        <authorList>
            <person name="Mo X."/>
            <person name="Yang S."/>
        </authorList>
    </citation>
    <scope>NUCLEOTIDE SEQUENCE [LARGE SCALE GENOMIC DNA]</scope>
    <source>
        <strain evidence="13">ATCC 51364 / DSM 43886 / JCM 6844 / KCTC 9398 / NBRC 14523 / NRRL B-16468 / INA 2240</strain>
    </source>
</reference>
<dbReference type="Pfam" id="PF07730">
    <property type="entry name" value="HisKA_3"/>
    <property type="match status" value="1"/>
</dbReference>
<evidence type="ECO:0000313" key="12">
    <source>
        <dbReference type="EMBL" id="QFZ18523.1"/>
    </source>
</evidence>
<keyword evidence="13" id="KW-1185">Reference proteome</keyword>
<dbReference type="OrthoDB" id="227596at2"/>
<keyword evidence="7" id="KW-0067">ATP-binding</keyword>
<dbReference type="InterPro" id="IPR036890">
    <property type="entry name" value="HATPase_C_sf"/>
</dbReference>
<evidence type="ECO:0000256" key="3">
    <source>
        <dbReference type="ARBA" id="ARBA00022553"/>
    </source>
</evidence>
<keyword evidence="10" id="KW-0812">Transmembrane</keyword>
<dbReference type="GO" id="GO:0000155">
    <property type="term" value="F:phosphorelay sensor kinase activity"/>
    <property type="evidence" value="ECO:0007669"/>
    <property type="project" value="InterPro"/>
</dbReference>
<gene>
    <name evidence="12" type="ORF">EKG83_14515</name>
</gene>
<evidence type="ECO:0000256" key="2">
    <source>
        <dbReference type="ARBA" id="ARBA00012438"/>
    </source>
</evidence>
<keyword evidence="10" id="KW-1133">Transmembrane helix</keyword>
<dbReference type="Gene3D" id="3.30.565.10">
    <property type="entry name" value="Histidine kinase-like ATPase, C-terminal domain"/>
    <property type="match status" value="1"/>
</dbReference>
<evidence type="ECO:0000256" key="7">
    <source>
        <dbReference type="ARBA" id="ARBA00022840"/>
    </source>
</evidence>
<accession>A0A5Q0GXB3</accession>
<organism evidence="12 13">
    <name type="scientific">Saccharothrix syringae</name>
    <name type="common">Nocardiopsis syringae</name>
    <dbReference type="NCBI Taxonomy" id="103733"/>
    <lineage>
        <taxon>Bacteria</taxon>
        <taxon>Bacillati</taxon>
        <taxon>Actinomycetota</taxon>
        <taxon>Actinomycetes</taxon>
        <taxon>Pseudonocardiales</taxon>
        <taxon>Pseudonocardiaceae</taxon>
        <taxon>Saccharothrix</taxon>
    </lineage>
</organism>
<keyword evidence="4" id="KW-0808">Transferase</keyword>
<evidence type="ECO:0000256" key="5">
    <source>
        <dbReference type="ARBA" id="ARBA00022741"/>
    </source>
</evidence>
<feature type="transmembrane region" description="Helical" evidence="10">
    <location>
        <begin position="43"/>
        <end position="65"/>
    </location>
</feature>
<protein>
    <recommendedName>
        <fullName evidence="2">histidine kinase</fullName>
        <ecNumber evidence="2">2.7.13.3</ecNumber>
    </recommendedName>
</protein>
<evidence type="ECO:0000256" key="1">
    <source>
        <dbReference type="ARBA" id="ARBA00000085"/>
    </source>
</evidence>
<feature type="transmembrane region" description="Helical" evidence="10">
    <location>
        <begin position="71"/>
        <end position="90"/>
    </location>
</feature>
<comment type="catalytic activity">
    <reaction evidence="1">
        <text>ATP + protein L-histidine = ADP + protein N-phospho-L-histidine.</text>
        <dbReference type="EC" id="2.7.13.3"/>
    </reaction>
</comment>
<proteinExistence type="predicted"/>
<dbReference type="InterPro" id="IPR050482">
    <property type="entry name" value="Sensor_HK_TwoCompSys"/>
</dbReference>
<dbReference type="Proteomes" id="UP000325787">
    <property type="component" value="Chromosome"/>
</dbReference>
<dbReference type="GO" id="GO:0005524">
    <property type="term" value="F:ATP binding"/>
    <property type="evidence" value="ECO:0007669"/>
    <property type="project" value="UniProtKB-KW"/>
</dbReference>
<dbReference type="Gene3D" id="1.20.5.1930">
    <property type="match status" value="1"/>
</dbReference>
<keyword evidence="3" id="KW-0597">Phosphoprotein</keyword>
<dbReference type="SMART" id="SM00387">
    <property type="entry name" value="HATPase_c"/>
    <property type="match status" value="1"/>
</dbReference>